<dbReference type="GO" id="GO:0090220">
    <property type="term" value="P:chromosome localization to nuclear envelope involved in homologous chromosome segregation"/>
    <property type="evidence" value="ECO:0007669"/>
    <property type="project" value="TreeGrafter"/>
</dbReference>
<evidence type="ECO:0000313" key="4">
    <source>
        <dbReference type="EMBL" id="CDQ62398.1"/>
    </source>
</evidence>
<dbReference type="GO" id="GO:0090619">
    <property type="term" value="C:meiotic spindle pole"/>
    <property type="evidence" value="ECO:0007669"/>
    <property type="project" value="TreeGrafter"/>
</dbReference>
<dbReference type="GO" id="GO:0000781">
    <property type="term" value="C:chromosome, telomeric region"/>
    <property type="evidence" value="ECO:0007669"/>
    <property type="project" value="TreeGrafter"/>
</dbReference>
<feature type="coiled-coil region" evidence="1">
    <location>
        <begin position="479"/>
        <end position="520"/>
    </location>
</feature>
<dbReference type="GO" id="GO:0005640">
    <property type="term" value="C:nuclear outer membrane"/>
    <property type="evidence" value="ECO:0007669"/>
    <property type="project" value="TreeGrafter"/>
</dbReference>
<dbReference type="InterPro" id="IPR039508">
    <property type="entry name" value="KASH5_EF-hand-like_dom"/>
</dbReference>
<reference evidence="4" key="2">
    <citation type="submission" date="2014-03" db="EMBL/GenBank/DDBJ databases">
        <authorList>
            <person name="Genoscope - CEA"/>
        </authorList>
    </citation>
    <scope>NUCLEOTIDE SEQUENCE</scope>
</reference>
<dbReference type="STRING" id="8022.A0A060W531"/>
<dbReference type="PaxDb" id="8022-A0A060W531"/>
<accession>A0A060W531</accession>
<dbReference type="Pfam" id="PF14658">
    <property type="entry name" value="EF-hand_9"/>
    <property type="match status" value="1"/>
</dbReference>
<dbReference type="GO" id="GO:0070840">
    <property type="term" value="F:dynein complex binding"/>
    <property type="evidence" value="ECO:0007669"/>
    <property type="project" value="TreeGrafter"/>
</dbReference>
<keyword evidence="1" id="KW-0175">Coiled coil</keyword>
<name>A0A060W531_ONCMY</name>
<dbReference type="GO" id="GO:0007129">
    <property type="term" value="P:homologous chromosome pairing at meiosis"/>
    <property type="evidence" value="ECO:0007669"/>
    <property type="project" value="TreeGrafter"/>
</dbReference>
<evidence type="ECO:0000256" key="1">
    <source>
        <dbReference type="SAM" id="Coils"/>
    </source>
</evidence>
<dbReference type="GO" id="GO:0051225">
    <property type="term" value="P:spindle assembly"/>
    <property type="evidence" value="ECO:0007669"/>
    <property type="project" value="TreeGrafter"/>
</dbReference>
<dbReference type="EMBL" id="FR904406">
    <property type="protein sequence ID" value="CDQ62398.1"/>
    <property type="molecule type" value="Genomic_DNA"/>
</dbReference>
<dbReference type="GO" id="GO:0007015">
    <property type="term" value="P:actin filament organization"/>
    <property type="evidence" value="ECO:0007669"/>
    <property type="project" value="TreeGrafter"/>
</dbReference>
<feature type="domain" description="Protein KASH5 EF-hand-like" evidence="3">
    <location>
        <begin position="33"/>
        <end position="96"/>
    </location>
</feature>
<protein>
    <recommendedName>
        <fullName evidence="3">Protein KASH5 EF-hand-like domain-containing protein</fullName>
    </recommendedName>
</protein>
<evidence type="ECO:0000259" key="3">
    <source>
        <dbReference type="Pfam" id="PF14658"/>
    </source>
</evidence>
<dbReference type="Proteomes" id="UP000193380">
    <property type="component" value="Unassembled WGS sequence"/>
</dbReference>
<organism evidence="4 5">
    <name type="scientific">Oncorhynchus mykiss</name>
    <name type="common">Rainbow trout</name>
    <name type="synonym">Salmo gairdneri</name>
    <dbReference type="NCBI Taxonomy" id="8022"/>
    <lineage>
        <taxon>Eukaryota</taxon>
        <taxon>Metazoa</taxon>
        <taxon>Chordata</taxon>
        <taxon>Craniata</taxon>
        <taxon>Vertebrata</taxon>
        <taxon>Euteleostomi</taxon>
        <taxon>Actinopterygii</taxon>
        <taxon>Neopterygii</taxon>
        <taxon>Teleostei</taxon>
        <taxon>Protacanthopterygii</taxon>
        <taxon>Salmoniformes</taxon>
        <taxon>Salmonidae</taxon>
        <taxon>Salmoninae</taxon>
        <taxon>Oncorhynchus</taxon>
    </lineage>
</organism>
<evidence type="ECO:0000313" key="5">
    <source>
        <dbReference type="Proteomes" id="UP000193380"/>
    </source>
</evidence>
<dbReference type="AlphaFoldDB" id="A0A060W531"/>
<dbReference type="GO" id="GO:0000800">
    <property type="term" value="C:lateral element"/>
    <property type="evidence" value="ECO:0007669"/>
    <property type="project" value="TreeGrafter"/>
</dbReference>
<dbReference type="InterPro" id="IPR028170">
    <property type="entry name" value="KASH5"/>
</dbReference>
<dbReference type="GO" id="GO:0034993">
    <property type="term" value="C:meiotic nuclear membrane microtubule tethering complex"/>
    <property type="evidence" value="ECO:0007669"/>
    <property type="project" value="InterPro"/>
</dbReference>
<dbReference type="GO" id="GO:0034397">
    <property type="term" value="P:telomere localization"/>
    <property type="evidence" value="ECO:0007669"/>
    <property type="project" value="InterPro"/>
</dbReference>
<proteinExistence type="predicted"/>
<reference evidence="4" key="1">
    <citation type="journal article" date="2014" name="Nat. Commun.">
        <title>The rainbow trout genome provides novel insights into evolution after whole-genome duplication in vertebrates.</title>
        <authorList>
            <person name="Berthelot C."/>
            <person name="Brunet F."/>
            <person name="Chalopin D."/>
            <person name="Juanchich A."/>
            <person name="Bernard M."/>
            <person name="Noel B."/>
            <person name="Bento P."/>
            <person name="Da Silva C."/>
            <person name="Labadie K."/>
            <person name="Alberti A."/>
            <person name="Aury J.M."/>
            <person name="Louis A."/>
            <person name="Dehais P."/>
            <person name="Bardou P."/>
            <person name="Montfort J."/>
            <person name="Klopp C."/>
            <person name="Cabau C."/>
            <person name="Gaspin C."/>
            <person name="Thorgaard G.H."/>
            <person name="Boussaha M."/>
            <person name="Quillet E."/>
            <person name="Guyomard R."/>
            <person name="Galiana D."/>
            <person name="Bobe J."/>
            <person name="Volff J.N."/>
            <person name="Genet C."/>
            <person name="Wincker P."/>
            <person name="Jaillon O."/>
            <person name="Roest Crollius H."/>
            <person name="Guiguen Y."/>
        </authorList>
    </citation>
    <scope>NUCLEOTIDE SEQUENCE [LARGE SCALE GENOMIC DNA]</scope>
</reference>
<sequence>MDVLVWSSYGPEDSTEESVGTSTFSEEELLDITFEACNTTGTGEVLASTIMQYLQTMTSQSPEQDRLNALNRMLDPECRDPAISRAKFQSTMREWIAQCSQDGMHEDDKHISGENPCKVSINGKVLLLELLATVSELKHAHSRMSKQNNSLLRTVSQGEDTNLQLTVEITELSAKLARYLCFTWCCVAVIPRFDRHCGSPTGFQGRSGGVPNHRSLHAEIQDIQQVTKALVYYNDVFPSAAWGSGGDDWSSMWGLKGSDVCSITQDSVGGCAVETLERPYPHSQQPQPSIKQQLVNVYELEQQMTLWEEREEKVAEQRRLQEQQEQRQKPQAKRAAVVNWWRTLKVEGGRTKPSKTLTDTDSKLQQAKHTITKIREQVCHLESALRTAQEDVAEHKYIQDRVGVLHKDKKTNTVREGPGWTGEEASKERKDVAVATDHVEDPGRSEKVAAQLVTSEGLLVTLRRMEAMVSIALEAAELVRESQRRVSQVKERMESITQKMEEALTRGAHTEDQLSALEARVTAKPQVSLHSLFCVLQE</sequence>
<gene>
    <name evidence="4" type="ORF">GSONMT00067030001</name>
</gene>
<feature type="region of interest" description="Disordered" evidence="2">
    <location>
        <begin position="1"/>
        <end position="21"/>
    </location>
</feature>
<dbReference type="PANTHER" id="PTHR47300:SF1">
    <property type="entry name" value="PROTEIN KASH5"/>
    <property type="match status" value="1"/>
</dbReference>
<evidence type="ECO:0000256" key="2">
    <source>
        <dbReference type="SAM" id="MobiDB-lite"/>
    </source>
</evidence>
<dbReference type="GO" id="GO:0051653">
    <property type="term" value="P:spindle localization"/>
    <property type="evidence" value="ECO:0007669"/>
    <property type="project" value="TreeGrafter"/>
</dbReference>
<dbReference type="PANTHER" id="PTHR47300">
    <property type="entry name" value="PROTEIN KASH5"/>
    <property type="match status" value="1"/>
</dbReference>